<name>A0A347ZQJ0_9CHLR</name>
<reference evidence="2 3" key="1">
    <citation type="submission" date="2018-08" db="EMBL/GenBank/DDBJ databases">
        <title>Genomic Encyclopedia of Type Strains, Phase IV (KMG-IV): sequencing the most valuable type-strain genomes for metagenomic binning, comparative biology and taxonomic classification.</title>
        <authorList>
            <person name="Goeker M."/>
        </authorList>
    </citation>
    <scope>NUCLEOTIDE SEQUENCE [LARGE SCALE GENOMIC DNA]</scope>
    <source>
        <strain evidence="2 3">DSM 23923</strain>
    </source>
</reference>
<dbReference type="RefSeq" id="WP_116225800.1">
    <property type="nucleotide sequence ID" value="NZ_AP018437.1"/>
</dbReference>
<evidence type="ECO:0008006" key="4">
    <source>
        <dbReference type="Google" id="ProtNLM"/>
    </source>
</evidence>
<keyword evidence="1" id="KW-1133">Transmembrane helix</keyword>
<accession>A0A347ZQJ0</accession>
<comment type="caution">
    <text evidence="2">The sequence shown here is derived from an EMBL/GenBank/DDBJ whole genome shotgun (WGS) entry which is preliminary data.</text>
</comment>
<sequence length="284" mass="32829">MLIRKIFIIITGIVFIFGLLGWLGLQIQPQSFPAYSANKTQQRETISLPGGLPKPVEHFYRVLYGDEIPVIKSVVIQGRGIIKPFMNIPIPVRFIFVHNAGKDYRHYFEATLFGIPVIKLNEGYIDEKSFFISPWGSYYDKPNANQGANLVVWAEAILFPSLWITDQRVHWEPVNDNTALLYVPYEDGEENFIVRFNPLTGKIDMMESMRYREIEQGQPKILWITRSEESSTINDTDIRVTISVEWLDQGEPWAYFNIEEQDINIDVTEMLNEAAIFKPFTKAN</sequence>
<keyword evidence="1" id="KW-0472">Membrane</keyword>
<feature type="transmembrane region" description="Helical" evidence="1">
    <location>
        <begin position="7"/>
        <end position="25"/>
    </location>
</feature>
<organism evidence="2 3">
    <name type="scientific">Pelolinea submarina</name>
    <dbReference type="NCBI Taxonomy" id="913107"/>
    <lineage>
        <taxon>Bacteria</taxon>
        <taxon>Bacillati</taxon>
        <taxon>Chloroflexota</taxon>
        <taxon>Anaerolineae</taxon>
        <taxon>Anaerolineales</taxon>
        <taxon>Anaerolineaceae</taxon>
        <taxon>Pelolinea</taxon>
    </lineage>
</organism>
<proteinExistence type="predicted"/>
<evidence type="ECO:0000313" key="2">
    <source>
        <dbReference type="EMBL" id="REG06097.1"/>
    </source>
</evidence>
<dbReference type="EMBL" id="QUMS01000004">
    <property type="protein sequence ID" value="REG06097.1"/>
    <property type="molecule type" value="Genomic_DNA"/>
</dbReference>
<keyword evidence="3" id="KW-1185">Reference proteome</keyword>
<evidence type="ECO:0000256" key="1">
    <source>
        <dbReference type="SAM" id="Phobius"/>
    </source>
</evidence>
<dbReference type="Pfam" id="PF20181">
    <property type="entry name" value="DUF6544"/>
    <property type="match status" value="1"/>
</dbReference>
<evidence type="ECO:0000313" key="3">
    <source>
        <dbReference type="Proteomes" id="UP000256388"/>
    </source>
</evidence>
<dbReference type="InterPro" id="IPR046674">
    <property type="entry name" value="DUF6544"/>
</dbReference>
<protein>
    <recommendedName>
        <fullName evidence="4">Outer membrane lipoprotein-sorting protein</fullName>
    </recommendedName>
</protein>
<keyword evidence="1" id="KW-0812">Transmembrane</keyword>
<gene>
    <name evidence="2" type="ORF">DFR64_2525</name>
</gene>
<dbReference type="Proteomes" id="UP000256388">
    <property type="component" value="Unassembled WGS sequence"/>
</dbReference>
<dbReference type="OrthoDB" id="158804at2"/>
<dbReference type="AlphaFoldDB" id="A0A347ZQJ0"/>